<dbReference type="RefSeq" id="WP_193395345.1">
    <property type="nucleotide sequence ID" value="NZ_JAYFSN010000003.1"/>
</dbReference>
<proteinExistence type="predicted"/>
<dbReference type="Proteomes" id="UP001303614">
    <property type="component" value="Unassembled WGS sequence"/>
</dbReference>
<dbReference type="Pfam" id="PF20598">
    <property type="entry name" value="DUF6795"/>
    <property type="match status" value="1"/>
</dbReference>
<keyword evidence="3" id="KW-1185">Reference proteome</keyword>
<evidence type="ECO:0000313" key="3">
    <source>
        <dbReference type="Proteomes" id="UP001303614"/>
    </source>
</evidence>
<organism evidence="2 3">
    <name type="scientific">Xanthomonas floridensis</name>
    <dbReference type="NCBI Taxonomy" id="1843580"/>
    <lineage>
        <taxon>Bacteria</taxon>
        <taxon>Pseudomonadati</taxon>
        <taxon>Pseudomonadota</taxon>
        <taxon>Gammaproteobacteria</taxon>
        <taxon>Lysobacterales</taxon>
        <taxon>Lysobacteraceae</taxon>
        <taxon>Xanthomonas</taxon>
    </lineage>
</organism>
<comment type="caution">
    <text evidence="2">The sequence shown here is derived from an EMBL/GenBank/DDBJ whole genome shotgun (WGS) entry which is preliminary data.</text>
</comment>
<evidence type="ECO:0000259" key="1">
    <source>
        <dbReference type="Pfam" id="PF20598"/>
    </source>
</evidence>
<protein>
    <submittedName>
        <fullName evidence="2">DUF6795 domain-containing protein</fullName>
    </submittedName>
</protein>
<gene>
    <name evidence="2" type="ORF">VB146_05070</name>
</gene>
<dbReference type="SUPFAM" id="SSF49464">
    <property type="entry name" value="Carboxypeptidase regulatory domain-like"/>
    <property type="match status" value="1"/>
</dbReference>
<dbReference type="InterPro" id="IPR046474">
    <property type="entry name" value="DUF6795"/>
</dbReference>
<sequence length="137" mass="15613">MAFFKTLYLFSEVEGVVLLNGRPVAGAEVEREYTWRWGNQRQSSTTRTGQNGQFHFPTVTGRSLTAQLLPHEPVIVQYLRIRHAGRSHQGWFHSKHNYDDKGEFGHSPMRLQCDLADAPGPRVDIGSFGICVRQSER</sequence>
<accession>A0ABU5PUH4</accession>
<dbReference type="InterPro" id="IPR008969">
    <property type="entry name" value="CarboxyPept-like_regulatory"/>
</dbReference>
<dbReference type="EMBL" id="JAYFSO010000004">
    <property type="protein sequence ID" value="MEA5123248.1"/>
    <property type="molecule type" value="Genomic_DNA"/>
</dbReference>
<reference evidence="2 3" key="1">
    <citation type="submission" date="2023-12" db="EMBL/GenBank/DDBJ databases">
        <title>Genome sequencing of Xanthomonas floridensis.</title>
        <authorList>
            <person name="Greer S."/>
            <person name="Harrison J."/>
            <person name="Grant M."/>
            <person name="Vicente J."/>
            <person name="Studholme D."/>
        </authorList>
    </citation>
    <scope>NUCLEOTIDE SEQUENCE [LARGE SCALE GENOMIC DNA]</scope>
    <source>
        <strain evidence="2 3">WHRI 8848</strain>
    </source>
</reference>
<evidence type="ECO:0000313" key="2">
    <source>
        <dbReference type="EMBL" id="MEA5123248.1"/>
    </source>
</evidence>
<feature type="domain" description="DUF6795" evidence="1">
    <location>
        <begin position="13"/>
        <end position="117"/>
    </location>
</feature>
<name>A0ABU5PUH4_9XANT</name>